<keyword evidence="3" id="KW-1185">Reference proteome</keyword>
<evidence type="ECO:0000256" key="1">
    <source>
        <dbReference type="SAM" id="Phobius"/>
    </source>
</evidence>
<dbReference type="EMBL" id="AWUY01000048">
    <property type="protein sequence ID" value="ERJ79461.1"/>
    <property type="molecule type" value="Genomic_DNA"/>
</dbReference>
<proteinExistence type="predicted"/>
<protein>
    <submittedName>
        <fullName evidence="2">Uncharacterized protein</fullName>
    </submittedName>
</protein>
<feature type="transmembrane region" description="Helical" evidence="1">
    <location>
        <begin position="12"/>
        <end position="33"/>
    </location>
</feature>
<comment type="caution">
    <text evidence="2">The sequence shown here is derived from an EMBL/GenBank/DDBJ whole genome shotgun (WGS) entry which is preliminary data.</text>
</comment>
<name>A0ABN0NU94_9BACT</name>
<keyword evidence="1" id="KW-1133">Transmembrane helix</keyword>
<gene>
    <name evidence="2" type="ORF">HMPREF0653_00641</name>
</gene>
<evidence type="ECO:0000313" key="2">
    <source>
        <dbReference type="EMBL" id="ERJ79461.1"/>
    </source>
</evidence>
<dbReference type="Proteomes" id="UP000016660">
    <property type="component" value="Unassembled WGS sequence"/>
</dbReference>
<accession>A0ABN0NU94</accession>
<keyword evidence="1" id="KW-0472">Membrane</keyword>
<reference evidence="2 3" key="1">
    <citation type="submission" date="2013-06" db="EMBL/GenBank/DDBJ databases">
        <authorList>
            <person name="Weinstock G."/>
            <person name="Sodergren E."/>
            <person name="Lobos E.A."/>
            <person name="Fulton L."/>
            <person name="Fulton R."/>
            <person name="Courtney L."/>
            <person name="Fronick C."/>
            <person name="O'Laughlin M."/>
            <person name="Godfrey J."/>
            <person name="Wilson R.M."/>
            <person name="Miner T."/>
            <person name="Farmer C."/>
            <person name="Delehaunty K."/>
            <person name="Cordes M."/>
            <person name="Minx P."/>
            <person name="Tomlinson C."/>
            <person name="Chen J."/>
            <person name="Wollam A."/>
            <person name="Pepin K.H."/>
            <person name="Bhonagiri V."/>
            <person name="Zhang X."/>
            <person name="Warren W."/>
            <person name="Mitreva M."/>
            <person name="Mardis E.R."/>
            <person name="Wilson R.K."/>
        </authorList>
    </citation>
    <scope>NUCLEOTIDE SEQUENCE [LARGE SCALE GENOMIC DNA]</scope>
    <source>
        <strain evidence="2 3">ATCC 29426</strain>
    </source>
</reference>
<sequence>MIIGQEKRICQARLITIYIAFGSLKIIALLFIWKNVLIAVSLHKI</sequence>
<organism evidence="2 3">
    <name type="scientific">Prevotella disiens JCM 6334 = ATCC 29426</name>
    <dbReference type="NCBI Taxonomy" id="1235811"/>
    <lineage>
        <taxon>Bacteria</taxon>
        <taxon>Pseudomonadati</taxon>
        <taxon>Bacteroidota</taxon>
        <taxon>Bacteroidia</taxon>
        <taxon>Bacteroidales</taxon>
        <taxon>Prevotellaceae</taxon>
        <taxon>Prevotella</taxon>
    </lineage>
</organism>
<evidence type="ECO:0000313" key="3">
    <source>
        <dbReference type="Proteomes" id="UP000016660"/>
    </source>
</evidence>
<keyword evidence="1" id="KW-0812">Transmembrane</keyword>